<dbReference type="EMBL" id="BARS01049890">
    <property type="protein sequence ID" value="GAG37850.1"/>
    <property type="molecule type" value="Genomic_DNA"/>
</dbReference>
<proteinExistence type="predicted"/>
<dbReference type="FunFam" id="3.40.50.2300:FF:000018">
    <property type="entry name" value="DNA-binding transcriptional regulator NtrC"/>
    <property type="match status" value="1"/>
</dbReference>
<evidence type="ECO:0000256" key="3">
    <source>
        <dbReference type="ARBA" id="ARBA00023163"/>
    </source>
</evidence>
<feature type="domain" description="Response regulatory" evidence="4">
    <location>
        <begin position="4"/>
        <end position="118"/>
    </location>
</feature>
<dbReference type="InterPro" id="IPR011006">
    <property type="entry name" value="CheY-like_superfamily"/>
</dbReference>
<dbReference type="InterPro" id="IPR050595">
    <property type="entry name" value="Bact_response_regulator"/>
</dbReference>
<reference evidence="5" key="1">
    <citation type="journal article" date="2014" name="Front. Microbiol.">
        <title>High frequency of phylogenetically diverse reductive dehalogenase-homologous genes in deep subseafloor sedimentary metagenomes.</title>
        <authorList>
            <person name="Kawai M."/>
            <person name="Futagami T."/>
            <person name="Toyoda A."/>
            <person name="Takaki Y."/>
            <person name="Nishi S."/>
            <person name="Hori S."/>
            <person name="Arai W."/>
            <person name="Tsubouchi T."/>
            <person name="Morono Y."/>
            <person name="Uchiyama I."/>
            <person name="Ito T."/>
            <person name="Fujiyama A."/>
            <person name="Inagaki F."/>
            <person name="Takami H."/>
        </authorList>
    </citation>
    <scope>NUCLEOTIDE SEQUENCE</scope>
    <source>
        <strain evidence="5">Expedition CK06-06</strain>
    </source>
</reference>
<dbReference type="Gene3D" id="3.40.50.2300">
    <property type="match status" value="1"/>
</dbReference>
<dbReference type="PANTHER" id="PTHR44591">
    <property type="entry name" value="STRESS RESPONSE REGULATOR PROTEIN 1"/>
    <property type="match status" value="1"/>
</dbReference>
<dbReference type="InterPro" id="IPR001789">
    <property type="entry name" value="Sig_transdc_resp-reg_receiver"/>
</dbReference>
<evidence type="ECO:0000259" key="4">
    <source>
        <dbReference type="PROSITE" id="PS50110"/>
    </source>
</evidence>
<organism evidence="5">
    <name type="scientific">marine sediment metagenome</name>
    <dbReference type="NCBI Taxonomy" id="412755"/>
    <lineage>
        <taxon>unclassified sequences</taxon>
        <taxon>metagenomes</taxon>
        <taxon>ecological metagenomes</taxon>
    </lineage>
</organism>
<dbReference type="SUPFAM" id="SSF52172">
    <property type="entry name" value="CheY-like"/>
    <property type="match status" value="1"/>
</dbReference>
<gene>
    <name evidence="5" type="ORF">S01H1_74559</name>
</gene>
<keyword evidence="2" id="KW-0805">Transcription regulation</keyword>
<evidence type="ECO:0000256" key="1">
    <source>
        <dbReference type="ARBA" id="ARBA00022553"/>
    </source>
</evidence>
<dbReference type="PROSITE" id="PS50110">
    <property type="entry name" value="RESPONSE_REGULATORY"/>
    <property type="match status" value="1"/>
</dbReference>
<dbReference type="GO" id="GO:0000160">
    <property type="term" value="P:phosphorelay signal transduction system"/>
    <property type="evidence" value="ECO:0007669"/>
    <property type="project" value="InterPro"/>
</dbReference>
<dbReference type="Pfam" id="PF00072">
    <property type="entry name" value="Response_reg"/>
    <property type="match status" value="1"/>
</dbReference>
<feature type="non-terminal residue" evidence="5">
    <location>
        <position position="165"/>
    </location>
</feature>
<sequence length="165" mass="19092">MSYRILIVDDEEIIRDSLSYILKSEGYEVEEADDGDTALEIILQKSFDLVITDIKMPKMDGISLLKKISNLQPETFFIIITAFASLETAINALRLGAYDYIMKPLEFDDVLFKIKKLFDHKKLLLENKILREEIQQKYDFDNLIGQNVKMKSIYESIKKVAKTEG</sequence>
<dbReference type="PANTHER" id="PTHR44591:SF3">
    <property type="entry name" value="RESPONSE REGULATORY DOMAIN-CONTAINING PROTEIN"/>
    <property type="match status" value="1"/>
</dbReference>
<accession>X0X493</accession>
<keyword evidence="3" id="KW-0804">Transcription</keyword>
<dbReference type="AlphaFoldDB" id="X0X493"/>
<keyword evidence="1" id="KW-0597">Phosphoprotein</keyword>
<dbReference type="SMART" id="SM00448">
    <property type="entry name" value="REC"/>
    <property type="match status" value="1"/>
</dbReference>
<comment type="caution">
    <text evidence="5">The sequence shown here is derived from an EMBL/GenBank/DDBJ whole genome shotgun (WGS) entry which is preliminary data.</text>
</comment>
<evidence type="ECO:0000313" key="5">
    <source>
        <dbReference type="EMBL" id="GAG37850.1"/>
    </source>
</evidence>
<evidence type="ECO:0000256" key="2">
    <source>
        <dbReference type="ARBA" id="ARBA00023015"/>
    </source>
</evidence>
<name>X0X493_9ZZZZ</name>
<protein>
    <recommendedName>
        <fullName evidence="4">Response regulatory domain-containing protein</fullName>
    </recommendedName>
</protein>